<gene>
    <name evidence="2" type="ORF">UFOVP115_64</name>
</gene>
<dbReference type="EMBL" id="LR796236">
    <property type="protein sequence ID" value="CAB4129618.1"/>
    <property type="molecule type" value="Genomic_DNA"/>
</dbReference>
<feature type="region of interest" description="Disordered" evidence="1">
    <location>
        <begin position="1"/>
        <end position="22"/>
    </location>
</feature>
<proteinExistence type="predicted"/>
<reference evidence="2" key="1">
    <citation type="submission" date="2020-04" db="EMBL/GenBank/DDBJ databases">
        <authorList>
            <person name="Chiriac C."/>
            <person name="Salcher M."/>
            <person name="Ghai R."/>
            <person name="Kavagutti S V."/>
        </authorList>
    </citation>
    <scope>NUCLEOTIDE SEQUENCE</scope>
</reference>
<protein>
    <submittedName>
        <fullName evidence="2">Uncharacterized protein</fullName>
    </submittedName>
</protein>
<sequence length="114" mass="13028">MAKSEGQKQSQKHEKRLAKLTGGQKNVASGAFWFRKGDVRSEDLLIEHKWTGKKSFTLQSSVLEKITTEAIIDGRTPVLGISMNDVNYVILDENDFLTMREFLIQCIEEHTEEK</sequence>
<evidence type="ECO:0000313" key="2">
    <source>
        <dbReference type="EMBL" id="CAB4129618.1"/>
    </source>
</evidence>
<accession>A0A6J5L4F0</accession>
<evidence type="ECO:0000256" key="1">
    <source>
        <dbReference type="SAM" id="MobiDB-lite"/>
    </source>
</evidence>
<name>A0A6J5L4F0_9CAUD</name>
<organism evidence="2">
    <name type="scientific">uncultured Caudovirales phage</name>
    <dbReference type="NCBI Taxonomy" id="2100421"/>
    <lineage>
        <taxon>Viruses</taxon>
        <taxon>Duplodnaviria</taxon>
        <taxon>Heunggongvirae</taxon>
        <taxon>Uroviricota</taxon>
        <taxon>Caudoviricetes</taxon>
        <taxon>Peduoviridae</taxon>
        <taxon>Maltschvirus</taxon>
        <taxon>Maltschvirus maltsch</taxon>
    </lineage>
</organism>